<keyword evidence="1" id="KW-0472">Membrane</keyword>
<dbReference type="SMART" id="SM00060">
    <property type="entry name" value="FN3"/>
    <property type="match status" value="1"/>
</dbReference>
<dbReference type="SUPFAM" id="SSF49384">
    <property type="entry name" value="Carbohydrate-binding domain"/>
    <property type="match status" value="1"/>
</dbReference>
<feature type="domain" description="Fibronectin type-III" evidence="2">
    <location>
        <begin position="468"/>
        <end position="555"/>
    </location>
</feature>
<gene>
    <name evidence="3" type="ORF">A2172_02410</name>
</gene>
<comment type="caution">
    <text evidence="3">The sequence shown here is derived from an EMBL/GenBank/DDBJ whole genome shotgun (WGS) entry which is preliminary data.</text>
</comment>
<dbReference type="GO" id="GO:0030246">
    <property type="term" value="F:carbohydrate binding"/>
    <property type="evidence" value="ECO:0007669"/>
    <property type="project" value="InterPro"/>
</dbReference>
<reference evidence="3 4" key="1">
    <citation type="journal article" date="2016" name="Nat. Commun.">
        <title>Thousands of microbial genomes shed light on interconnected biogeochemical processes in an aquifer system.</title>
        <authorList>
            <person name="Anantharaman K."/>
            <person name="Brown C.T."/>
            <person name="Hug L.A."/>
            <person name="Sharon I."/>
            <person name="Castelle C.J."/>
            <person name="Probst A.J."/>
            <person name="Thomas B.C."/>
            <person name="Singh A."/>
            <person name="Wilkins M.J."/>
            <person name="Karaoz U."/>
            <person name="Brodie E.L."/>
            <person name="Williams K.H."/>
            <person name="Hubbard S.S."/>
            <person name="Banfield J.F."/>
        </authorList>
    </citation>
    <scope>NUCLEOTIDE SEQUENCE [LARGE SCALE GENOMIC DNA]</scope>
</reference>
<dbReference type="Proteomes" id="UP000176631">
    <property type="component" value="Unassembled WGS sequence"/>
</dbReference>
<evidence type="ECO:0000259" key="2">
    <source>
        <dbReference type="PROSITE" id="PS50853"/>
    </source>
</evidence>
<dbReference type="CDD" id="cd00063">
    <property type="entry name" value="FN3"/>
    <property type="match status" value="1"/>
</dbReference>
<dbReference type="PROSITE" id="PS00018">
    <property type="entry name" value="EF_HAND_1"/>
    <property type="match status" value="1"/>
</dbReference>
<sequence>MKTAELLRKYRRIINPPYNPKDLPVILATLIILISIPLTVIAVLNAREFRSRALAGITLSISPATQSINQGTNFTVQVRENSNTEPVNAVQANLTYDATKLDFVSLDNPPAGTSFTTVAEGSGGAGSIRIARALAGGATPVTGDQLVATVTFKAKYVPGATAVSFAAGSAIVRSTDNIDILGNTTSGTFTVVNPPPTVTITNPAAGSTVKGTVNVTATASDDLGVTQVEFLVDGSSKSIDTTTPYAYSLDATTLTDGGHTISAKAYDSNNTTTATINVIVDNNAPTVYISAPVGGALVRGTVNATATASDTVGVTKVEFYVDGGLKSTDTSSPFAYSWDTTAVTDGSHSLSAKAYDNAGNVGNSSAVAVTVDNTSPTASITSPAAAAFLRGTVNIAVTTSDANGISKVEFRIDGSLKVTDISSPYLYSWDTTTMADGNHAILATTYDNAGNTNAATINVTTDNTLPSAPTGLTATAVSGTQINLTWTASTDAIGVAGYDIYRGGIKINTGLVNTTSYNDTGLTPATSYSYYVKAIDKVGSASTSSSTASATTRKTADINGDGKVDIFDLSILLTRWGSSNVAADLNSSGIVDIFDLSILLSRWGT</sequence>
<protein>
    <recommendedName>
        <fullName evidence="2">Fibronectin type-III domain-containing protein</fullName>
    </recommendedName>
</protein>
<evidence type="ECO:0000313" key="3">
    <source>
        <dbReference type="EMBL" id="OGY23209.1"/>
    </source>
</evidence>
<proteinExistence type="predicted"/>
<dbReference type="Pfam" id="PF17957">
    <property type="entry name" value="Big_7"/>
    <property type="match status" value="3"/>
</dbReference>
<dbReference type="InterPro" id="IPR036439">
    <property type="entry name" value="Dockerin_dom_sf"/>
</dbReference>
<dbReference type="EMBL" id="MHCP01000028">
    <property type="protein sequence ID" value="OGY23209.1"/>
    <property type="molecule type" value="Genomic_DNA"/>
</dbReference>
<dbReference type="InterPro" id="IPR036116">
    <property type="entry name" value="FN3_sf"/>
</dbReference>
<dbReference type="Pfam" id="PF00041">
    <property type="entry name" value="fn3"/>
    <property type="match status" value="1"/>
</dbReference>
<dbReference type="CDD" id="cd08547">
    <property type="entry name" value="Type_II_cohesin"/>
    <property type="match status" value="1"/>
</dbReference>
<dbReference type="InterPro" id="IPR003961">
    <property type="entry name" value="FN3_dom"/>
</dbReference>
<dbReference type="Gene3D" id="1.10.1330.10">
    <property type="entry name" value="Dockerin domain"/>
    <property type="match status" value="1"/>
</dbReference>
<evidence type="ECO:0000313" key="4">
    <source>
        <dbReference type="Proteomes" id="UP000176631"/>
    </source>
</evidence>
<dbReference type="PROSITE" id="PS50853">
    <property type="entry name" value="FN3"/>
    <property type="match status" value="1"/>
</dbReference>
<evidence type="ECO:0000256" key="1">
    <source>
        <dbReference type="SAM" id="Phobius"/>
    </source>
</evidence>
<keyword evidence="1" id="KW-1133">Transmembrane helix</keyword>
<keyword evidence="1" id="KW-0812">Transmembrane</keyword>
<dbReference type="Gene3D" id="2.60.40.680">
    <property type="match status" value="1"/>
</dbReference>
<dbReference type="Gene3D" id="2.60.40.10">
    <property type="entry name" value="Immunoglobulins"/>
    <property type="match status" value="4"/>
</dbReference>
<dbReference type="GO" id="GO:0000272">
    <property type="term" value="P:polysaccharide catabolic process"/>
    <property type="evidence" value="ECO:0007669"/>
    <property type="project" value="InterPro"/>
</dbReference>
<dbReference type="SUPFAM" id="SSF63446">
    <property type="entry name" value="Type I dockerin domain"/>
    <property type="match status" value="1"/>
</dbReference>
<dbReference type="SUPFAM" id="SSF49265">
    <property type="entry name" value="Fibronectin type III"/>
    <property type="match status" value="1"/>
</dbReference>
<dbReference type="InterPro" id="IPR008965">
    <property type="entry name" value="CBM2/CBM3_carb-bd_dom_sf"/>
</dbReference>
<dbReference type="InterPro" id="IPR013783">
    <property type="entry name" value="Ig-like_fold"/>
</dbReference>
<accession>A0A1G1W6C2</accession>
<dbReference type="AlphaFoldDB" id="A0A1G1W6C2"/>
<feature type="transmembrane region" description="Helical" evidence="1">
    <location>
        <begin position="25"/>
        <end position="44"/>
    </location>
</feature>
<dbReference type="STRING" id="1802593.A2172_02410"/>
<organism evidence="3 4">
    <name type="scientific">Candidatus Woykebacteria bacterium RBG_13_40_15</name>
    <dbReference type="NCBI Taxonomy" id="1802593"/>
    <lineage>
        <taxon>Bacteria</taxon>
        <taxon>Candidatus Woykeibacteriota</taxon>
    </lineage>
</organism>
<dbReference type="InterPro" id="IPR018247">
    <property type="entry name" value="EF_Hand_1_Ca_BS"/>
</dbReference>
<name>A0A1G1W6C2_9BACT</name>